<proteinExistence type="predicted"/>
<protein>
    <submittedName>
        <fullName evidence="1">Uncharacterized protein</fullName>
    </submittedName>
</protein>
<evidence type="ECO:0000313" key="2">
    <source>
        <dbReference type="Proteomes" id="UP000263268"/>
    </source>
</evidence>
<reference evidence="1 2" key="1">
    <citation type="journal article" date="2018" name="Nat. Biotechnol.">
        <title>A standardized bacterial taxonomy based on genome phylogeny substantially revises the tree of life.</title>
        <authorList>
            <person name="Parks D.H."/>
            <person name="Chuvochina M."/>
            <person name="Waite D.W."/>
            <person name="Rinke C."/>
            <person name="Skarshewski A."/>
            <person name="Chaumeil P.A."/>
            <person name="Hugenholtz P."/>
        </authorList>
    </citation>
    <scope>NUCLEOTIDE SEQUENCE [LARGE SCALE GENOMIC DNA]</scope>
    <source>
        <strain evidence="1">UBA10227</strain>
    </source>
</reference>
<gene>
    <name evidence="1" type="ORF">DHV22_00580</name>
</gene>
<dbReference type="AlphaFoldDB" id="A0A3D6BPS7"/>
<organism evidence="1 2">
    <name type="scientific">Xanthomarina gelatinilytica</name>
    <dbReference type="NCBI Taxonomy" id="1137281"/>
    <lineage>
        <taxon>Bacteria</taxon>
        <taxon>Pseudomonadati</taxon>
        <taxon>Bacteroidota</taxon>
        <taxon>Flavobacteriia</taxon>
        <taxon>Flavobacteriales</taxon>
        <taxon>Flavobacteriaceae</taxon>
        <taxon>Xanthomarina</taxon>
    </lineage>
</organism>
<name>A0A3D6BPS7_9FLAO</name>
<accession>A0A3D6BPS7</accession>
<evidence type="ECO:0000313" key="1">
    <source>
        <dbReference type="EMBL" id="HCY80199.1"/>
    </source>
</evidence>
<dbReference type="Proteomes" id="UP000263268">
    <property type="component" value="Unassembled WGS sequence"/>
</dbReference>
<sequence>MGGIFPFTPPFIKGDMMSDYYLTECCDAPTITYMEERPIPNHEESLQNQYTYIMGMCSKCKEWSDCYLDEDSEDWQDEVEYINNHLED</sequence>
<dbReference type="EMBL" id="DPRK01000013">
    <property type="protein sequence ID" value="HCY80199.1"/>
    <property type="molecule type" value="Genomic_DNA"/>
</dbReference>
<comment type="caution">
    <text evidence="1">The sequence shown here is derived from an EMBL/GenBank/DDBJ whole genome shotgun (WGS) entry which is preliminary data.</text>
</comment>